<sequence length="2337" mass="263032">MTEDSEASLAAILQNSIITCQEQIHTHFDSIPSKKGTKILIWNIRSAKDGKPEIDFETDVTDFRLPSIQIEELKKGLRISGSLRAEQNIPDMHYSLRAYLSILYLKPRTQIILRGKKNVAKLVSKTLTHVEHDKEKVKVTFGLSVKNKDYYGIMMYHKNRLIKAYEKVGCQLKVEGKSSRVKRSTEWKPAFASVSLYNVLQASGQRAGVGVIGIIECNFLKPAHNKQDFEYTKEYRGPVWLQCEECLKWRSVPASHYKVVPENWNCSQNPNPRYREHPKSRKREKSLEVCVFQDQNAKHQILSRSSSEPSQPTFQSTPQRMREADRSHAEENALEKDQADHWADYYTDTHARDDAREESTAEAEVKHTRQKLVERDTVIKDKTRVHVENESGDHGQEEEDATKQPLEREDGSTDTLSHKRKSGSLFHCVKKKPCLWEEEQSDSESTTEEMIETNTPETLSSEKSKQDRINHSEKPGDTSQRALTKLTWTTSLPSNQSAAAPQSRMPPPEGDDRETNMQKLARLEKEAQSLRRLLGLEITKTTQGTMTSEDSSTEEPKEGAESAPASSAGREVGCQTDVAESSTSSGSPTQASGLQGVVAHSQRAVGGLKELTEQNGPRKEKTDTQSRTRATNSEACEDSRLPQESIHGIRNNVVVLLTALLPQLDLTGISLETTDVDNILQQIIEHAHPRAISASLIVVISPPTLLQAFKYVSPTGGAAEPGQRLTRDTMELTGAHTAITATLLPLLLLLLCSSGGDAQQPVDTVREYYVAAVEIGWDYIYLDDTDPASEERRRLKDIPQKYIKAVYREYTDSTYTVPKPRPAWTGIQGPVIVAQAGDTVVVHFKNLASQPYSISPVGITYWKQSEGRVGYDDSTAGEEKEDDAVSPGGYYKYVWDISSNDGPTASDPECLTYSYSSQVDTVRDVNSGLIGALLICKSSAFTSDGQRRNPAFVLLFAVFDETKSWYGEVGERISREKFRKSKDRKEYHTINGYVNSTLPDLYVKSHNSTVSVHEVKSWSLEVLNHRKATMEVTPMTFITAEMRPAAIGRFLISCQIYAHRHDGMNALFTVEKCAEPVSQSGPNMRNPKYDDDYSDDDLFNTISFQPPNPQIQARSFRGQQSKTWVHYIAIEEVTWDYAPHLKPTDSNLQSGYLPAVPHPLDYRYKKVVYVEYTDGSFTQRKNAEHTLMGPLLKGKVNDQIHITLKNLASRPFNIYPNCLIKVLPLRSSTNAAEQDLHSMGVPPNGTFGYIWRLTTDDGPLNGDPQCLTHLYHSTISPERDLASGLVGTLLICKNDAIDTRGALVGPDKAWSLIFAMFDENKSWYVNENMQKSGQNTTDLESYNSNVIYSINGIMFSGRQFVICKTDVTFWHVVNVGTQSDFLSVYFTGNHFQYQGLYQSVLTLFPMTGVTISMEPDLIGEWEISAFDGSLKNQGMSIHYTVLPCDSGNDIVDHDNDEDDISEFIDRLYLQPRGRRLQNRREMVQECNTTLTNNNTESANISVQNVTDDKTDGPQSGCVLKNVKSQEGEDPAGLEGKIPQDILEEVELDGQWAASQNVTEPEKLRGGRQRRQAEGNETDVDVSSAASGDGGKGEDGEASTEMSSVYNETKGELEEGNDISQNSNPLHNKMDSTEEPTNSKETDQNYIRSKPEPRAAGHKFNHTANNNATEINMSLDYDDYGEEVNSPSDLFSTINMNPRSGEVRFHHYYIAAEEITWNYGIRKPPQLIRPREMRRGMRKFLQEYKKVVFRAYEDEKFLVPVGRGELQKHLGIMGPFIRTEVNNLLTVIFKNKASRPYSFHLHGVYDRSQGAGTAQSHGSSAPPGVPGEPVPPGEARTYNWRITKKQGPTDTEFDCKTGAYYSTVDKERDLHSGLIGPLVICKPGTLQPPSFTQPNLPEFALLFHTFDETKSWYMEENLQQHCVPPCQANPEDPWYHISNKFAAINGYVAESLPGLLIAQHQQVRWHLLNVGNDEEYHAVQFHGLPFTVHTKAEHRMGVYNLFPGVFGTVEMRPPTVGTWLVECTIGDYQLAGMRAKLLVYNPHNWQPSLARLDQSGYHNAWMGKNSNSWLQVDLQKATLLHAVETQGVRAKLRDNYITVFTVSYSLDLETWNIYRGNTTNPIKAKATVFHGNMDNSKVKKNLFTPPFVARYIRIHPVYFKRRPALRLELLGCDLNSCSIPLGLQRGQLSDSSFTASSFHSHLLMPSWTPSLARLHQEGRANAWRPKNNNPHEWLQVDLGKIKRITGVVTQGAQSMFTHMMVTEFSVTVSHDGQSWNAVLEEDSQREKIFTGNNDSEEEALNIFDPPLFGRYFRVHPRGWVNDIALRLELLGCDTQQRH</sequence>
<accession>A0ACB7ET37</accession>
<dbReference type="Proteomes" id="UP000805704">
    <property type="component" value="Chromosome 3"/>
</dbReference>
<reference evidence="1" key="1">
    <citation type="submission" date="2020-04" db="EMBL/GenBank/DDBJ databases">
        <title>A chromosome-scale assembly and high-density genetic map of the yellow drum (Nibea albiflora) genome.</title>
        <authorList>
            <person name="Xu D."/>
            <person name="Zhang W."/>
            <person name="Chen R."/>
            <person name="Tan P."/>
            <person name="Wang L."/>
            <person name="Song H."/>
            <person name="Tian L."/>
            <person name="Zhu Q."/>
            <person name="Wang B."/>
        </authorList>
    </citation>
    <scope>NUCLEOTIDE SEQUENCE</scope>
    <source>
        <strain evidence="1">ZJHYS-2018</strain>
    </source>
</reference>
<gene>
    <name evidence="1" type="primary">F8</name>
    <name evidence="1" type="ORF">GBF38_008033</name>
</gene>
<organism evidence="1 2">
    <name type="scientific">Nibea albiflora</name>
    <name type="common">Yellow drum</name>
    <name type="synonym">Corvina albiflora</name>
    <dbReference type="NCBI Taxonomy" id="240163"/>
    <lineage>
        <taxon>Eukaryota</taxon>
        <taxon>Metazoa</taxon>
        <taxon>Chordata</taxon>
        <taxon>Craniata</taxon>
        <taxon>Vertebrata</taxon>
        <taxon>Euteleostomi</taxon>
        <taxon>Actinopterygii</taxon>
        <taxon>Neopterygii</taxon>
        <taxon>Teleostei</taxon>
        <taxon>Neoteleostei</taxon>
        <taxon>Acanthomorphata</taxon>
        <taxon>Eupercaria</taxon>
        <taxon>Sciaenidae</taxon>
        <taxon>Nibea</taxon>
    </lineage>
</organism>
<dbReference type="EMBL" id="CM024791">
    <property type="protein sequence ID" value="KAG8003996.1"/>
    <property type="molecule type" value="Genomic_DNA"/>
</dbReference>
<evidence type="ECO:0000313" key="1">
    <source>
        <dbReference type="EMBL" id="KAG8003996.1"/>
    </source>
</evidence>
<keyword evidence="2" id="KW-1185">Reference proteome</keyword>
<protein>
    <submittedName>
        <fullName evidence="1">Coagulation factor VIII</fullName>
    </submittedName>
</protein>
<evidence type="ECO:0000313" key="2">
    <source>
        <dbReference type="Proteomes" id="UP000805704"/>
    </source>
</evidence>
<proteinExistence type="predicted"/>
<comment type="caution">
    <text evidence="1">The sequence shown here is derived from an EMBL/GenBank/DDBJ whole genome shotgun (WGS) entry which is preliminary data.</text>
</comment>
<name>A0ACB7ET37_NIBAL</name>